<dbReference type="AlphaFoldDB" id="A0A8I1DHG5"/>
<evidence type="ECO:0000313" key="2">
    <source>
        <dbReference type="EMBL" id="UUN99092.1"/>
    </source>
</evidence>
<dbReference type="InterPro" id="IPR036282">
    <property type="entry name" value="Glutathione-S-Trfase_C_sf"/>
</dbReference>
<dbReference type="CDD" id="cd03057">
    <property type="entry name" value="GST_N_Beta"/>
    <property type="match status" value="1"/>
</dbReference>
<dbReference type="InterPro" id="IPR036249">
    <property type="entry name" value="Thioredoxin-like_sf"/>
</dbReference>
<dbReference type="CDD" id="cd03188">
    <property type="entry name" value="GST_C_Beta"/>
    <property type="match status" value="1"/>
</dbReference>
<dbReference type="SUPFAM" id="SSF52833">
    <property type="entry name" value="Thioredoxin-like"/>
    <property type="match status" value="1"/>
</dbReference>
<organism evidence="2 3">
    <name type="scientific">Acinetobacter bereziniae</name>
    <name type="common">Acinetobacter genomosp. 10</name>
    <dbReference type="NCBI Taxonomy" id="106648"/>
    <lineage>
        <taxon>Bacteria</taxon>
        <taxon>Pseudomonadati</taxon>
        <taxon>Pseudomonadota</taxon>
        <taxon>Gammaproteobacteria</taxon>
        <taxon>Moraxellales</taxon>
        <taxon>Moraxellaceae</taxon>
        <taxon>Acinetobacter</taxon>
    </lineage>
</organism>
<dbReference type="PROSITE" id="PS50404">
    <property type="entry name" value="GST_NTER"/>
    <property type="match status" value="1"/>
</dbReference>
<sequence>MRLFYTAGACSLAPHIVLQEIGHDFKLVNVSFKNHQTEDGQDFLKINPKGQVPFLITDEGLHLSEGAIISQYLAEIMQNTHLLPAFGDLKRYKVLEWMNYISSELHKSYAPFFQKGFDEASKDIFREKLLKQYAWVDQQFADSENVLGQGFTIADIYLFVVTRWASFINLDLSHLKALQRFMHRIEQHPSVQKAMTNEGII</sequence>
<dbReference type="Pfam" id="PF00043">
    <property type="entry name" value="GST_C"/>
    <property type="match status" value="1"/>
</dbReference>
<comment type="similarity">
    <text evidence="1">Belongs to the GST superfamily.</text>
</comment>
<dbReference type="InterPro" id="IPR004046">
    <property type="entry name" value="GST_C"/>
</dbReference>
<dbReference type="GO" id="GO:0004364">
    <property type="term" value="F:glutathione transferase activity"/>
    <property type="evidence" value="ECO:0007669"/>
    <property type="project" value="UniProtKB-EC"/>
</dbReference>
<name>A0A8I1DHG5_ACIBZ</name>
<proteinExistence type="inferred from homology"/>
<dbReference type="InterPro" id="IPR010987">
    <property type="entry name" value="Glutathione-S-Trfase_C-like"/>
</dbReference>
<protein>
    <submittedName>
        <fullName evidence="2">Glutathione transferase GstA</fullName>
        <ecNumber evidence="2">2.5.1.18</ecNumber>
    </submittedName>
</protein>
<dbReference type="Gene3D" id="3.40.30.10">
    <property type="entry name" value="Glutaredoxin"/>
    <property type="match status" value="1"/>
</dbReference>
<dbReference type="InterPro" id="IPR040079">
    <property type="entry name" value="Glutathione_S-Trfase"/>
</dbReference>
<dbReference type="SUPFAM" id="SSF47616">
    <property type="entry name" value="GST C-terminal domain-like"/>
    <property type="match status" value="1"/>
</dbReference>
<gene>
    <name evidence="2" type="primary">gstA</name>
    <name evidence="2" type="ORF">I9054_006480</name>
</gene>
<accession>A0A8I1DHG5</accession>
<dbReference type="EMBL" id="CP092085">
    <property type="protein sequence ID" value="UUN99092.1"/>
    <property type="molecule type" value="Genomic_DNA"/>
</dbReference>
<dbReference type="SFLD" id="SFLDG01150">
    <property type="entry name" value="Main.1:_Beta-like"/>
    <property type="match status" value="1"/>
</dbReference>
<reference evidence="2" key="1">
    <citation type="submission" date="2022-02" db="EMBL/GenBank/DDBJ databases">
        <title>Characterization of Tn125 harboring carbapenem-resistant Acinetobacter bereziniae clinical isolates.</title>
        <authorList>
            <person name="Wong N.-K."/>
            <person name="Pan Q."/>
        </authorList>
    </citation>
    <scope>NUCLEOTIDE SEQUENCE</scope>
    <source>
        <strain evidence="2">GD03393</strain>
    </source>
</reference>
<evidence type="ECO:0000313" key="3">
    <source>
        <dbReference type="Proteomes" id="UP000644140"/>
    </source>
</evidence>
<dbReference type="InterPro" id="IPR004045">
    <property type="entry name" value="Glutathione_S-Trfase_N"/>
</dbReference>
<dbReference type="Gene3D" id="1.20.1050.10">
    <property type="match status" value="1"/>
</dbReference>
<dbReference type="SFLD" id="SFLDS00019">
    <property type="entry name" value="Glutathione_Transferase_(cytos"/>
    <property type="match status" value="1"/>
</dbReference>
<dbReference type="PANTHER" id="PTHR44051:SF8">
    <property type="entry name" value="GLUTATHIONE S-TRANSFERASE GSTA"/>
    <property type="match status" value="1"/>
</dbReference>
<dbReference type="Proteomes" id="UP000644140">
    <property type="component" value="Chromosome"/>
</dbReference>
<dbReference type="RefSeq" id="WP_151781023.1">
    <property type="nucleotide sequence ID" value="NZ_BKNL01000021.1"/>
</dbReference>
<evidence type="ECO:0000256" key="1">
    <source>
        <dbReference type="RuleBase" id="RU003494"/>
    </source>
</evidence>
<dbReference type="Pfam" id="PF02798">
    <property type="entry name" value="GST_N"/>
    <property type="match status" value="1"/>
</dbReference>
<dbReference type="SFLD" id="SFLDG00358">
    <property type="entry name" value="Main_(cytGST)"/>
    <property type="match status" value="1"/>
</dbReference>
<dbReference type="NCBIfam" id="NF007831">
    <property type="entry name" value="PRK10542.1"/>
    <property type="match status" value="1"/>
</dbReference>
<dbReference type="EC" id="2.5.1.18" evidence="2"/>
<keyword evidence="2" id="KW-0808">Transferase</keyword>
<dbReference type="PANTHER" id="PTHR44051">
    <property type="entry name" value="GLUTATHIONE S-TRANSFERASE-RELATED"/>
    <property type="match status" value="1"/>
</dbReference>
<dbReference type="PROSITE" id="PS50405">
    <property type="entry name" value="GST_CTER"/>
    <property type="match status" value="1"/>
</dbReference>